<dbReference type="InterPro" id="IPR023378">
    <property type="entry name" value="YheA/YmcA-like_dom_sf"/>
</dbReference>
<dbReference type="PIRSF" id="PIRSF021287">
    <property type="entry name" value="Biofilm_formation_YmcA"/>
    <property type="match status" value="1"/>
</dbReference>
<gene>
    <name evidence="2" type="ORF">UF66_0234</name>
</gene>
<dbReference type="InterPro" id="IPR052767">
    <property type="entry name" value="Bact_com_dev_regulator"/>
</dbReference>
<dbReference type="AlphaFoldDB" id="A0A0M2NVP1"/>
<dbReference type="RefSeq" id="WP_019468721.1">
    <property type="nucleotide sequence ID" value="NZ_BKAS01000015.1"/>
</dbReference>
<dbReference type="EMBL" id="LAKJ01000011">
    <property type="protein sequence ID" value="KKI64037.1"/>
    <property type="molecule type" value="Genomic_DNA"/>
</dbReference>
<organism evidence="2 3">
    <name type="scientific">Staphylococcus cohnii subsp. cohnii</name>
    <dbReference type="NCBI Taxonomy" id="74704"/>
    <lineage>
        <taxon>Bacteria</taxon>
        <taxon>Bacillati</taxon>
        <taxon>Bacillota</taxon>
        <taxon>Bacilli</taxon>
        <taxon>Bacillales</taxon>
        <taxon>Staphylococcaceae</taxon>
        <taxon>Staphylococcus</taxon>
        <taxon>Staphylococcus cohnii species complex</taxon>
    </lineage>
</organism>
<evidence type="ECO:0000256" key="1">
    <source>
        <dbReference type="SAM" id="Coils"/>
    </source>
</evidence>
<keyword evidence="1" id="KW-0175">Coiled coil</keyword>
<evidence type="ECO:0008006" key="4">
    <source>
        <dbReference type="Google" id="ProtNLM"/>
    </source>
</evidence>
<dbReference type="SUPFAM" id="SSF158622">
    <property type="entry name" value="YheA/YmcA-like"/>
    <property type="match status" value="1"/>
</dbReference>
<proteinExistence type="predicted"/>
<dbReference type="Proteomes" id="UP000034455">
    <property type="component" value="Unassembled WGS sequence"/>
</dbReference>
<sequence>MYEKDEILAEADKLSQRIQSLDTVKEYQAIEQQIHHNKNIETRMKDLKKTQKQSVNLQNYGKHQALRQSENKIQDIEQNINVIPIVEEFRESQAEANDLLQMMISTMSNRLNEIQQDKD</sequence>
<feature type="coiled-coil region" evidence="1">
    <location>
        <begin position="4"/>
        <end position="50"/>
    </location>
</feature>
<evidence type="ECO:0000313" key="3">
    <source>
        <dbReference type="Proteomes" id="UP000034455"/>
    </source>
</evidence>
<name>A0A0M2NVP1_STACC</name>
<dbReference type="Pfam" id="PF06133">
    <property type="entry name" value="Com_YlbF"/>
    <property type="match status" value="1"/>
</dbReference>
<dbReference type="Gene3D" id="1.20.1500.10">
    <property type="entry name" value="YheA/YmcA-like"/>
    <property type="match status" value="1"/>
</dbReference>
<dbReference type="InterPro" id="IPR016783">
    <property type="entry name" value="Biofilm_formation_YmcA"/>
</dbReference>
<dbReference type="GeneID" id="58097701"/>
<dbReference type="PATRIC" id="fig|74704.6.peg.241"/>
<reference evidence="2 3" key="1">
    <citation type="submission" date="2015-03" db="EMBL/GenBank/DDBJ databases">
        <title>Genome Assembly of Staphylococcus cohnii subsp. cohnii strain G22B2.</title>
        <authorList>
            <person name="Nair G."/>
            <person name="Kaur G."/>
            <person name="Khatri I."/>
            <person name="Singh N.K."/>
            <person name="Sathyabama S."/>
            <person name="Maurya S.K."/>
            <person name="Subramanian S."/>
            <person name="Agrewala J.N."/>
            <person name="Mayilraj S."/>
        </authorList>
    </citation>
    <scope>NUCLEOTIDE SEQUENCE [LARGE SCALE GENOMIC DNA]</scope>
    <source>
        <strain evidence="2 3">G22B2</strain>
    </source>
</reference>
<evidence type="ECO:0000313" key="2">
    <source>
        <dbReference type="EMBL" id="KKI64037.1"/>
    </source>
</evidence>
<comment type="caution">
    <text evidence="2">The sequence shown here is derived from an EMBL/GenBank/DDBJ whole genome shotgun (WGS) entry which is preliminary data.</text>
</comment>
<dbReference type="PANTHER" id="PTHR38448">
    <property type="entry name" value="REGULATORY PROTEIN YLBF-RELATED"/>
    <property type="match status" value="1"/>
</dbReference>
<dbReference type="PANTHER" id="PTHR38448:SF1">
    <property type="entry name" value="YLBF FAMILY REGULATOR"/>
    <property type="match status" value="1"/>
</dbReference>
<accession>A0A0M2NVP1</accession>
<protein>
    <recommendedName>
        <fullName evidence="4">YmcA protein</fullName>
    </recommendedName>
</protein>
<dbReference type="InterPro" id="IPR010368">
    <property type="entry name" value="Com_YlbF"/>
</dbReference>